<organism evidence="4">
    <name type="scientific">uncultured microorganism</name>
    <dbReference type="NCBI Taxonomy" id="358574"/>
    <lineage>
        <taxon>unclassified sequences</taxon>
        <taxon>environmental samples</taxon>
    </lineage>
</organism>
<dbReference type="InterPro" id="IPR012341">
    <property type="entry name" value="6hp_glycosidase-like_sf"/>
</dbReference>
<dbReference type="SUPFAM" id="SSF48208">
    <property type="entry name" value="Six-hairpin glycosidases"/>
    <property type="match status" value="1"/>
</dbReference>
<name>A0A0B4ZPB5_9ZZZZ</name>
<comment type="similarity">
    <text evidence="1">Belongs to the glycosyl hydrolase 8 (cellulase D) family.</text>
</comment>
<evidence type="ECO:0000256" key="3">
    <source>
        <dbReference type="ARBA" id="ARBA00023295"/>
    </source>
</evidence>
<evidence type="ECO:0000256" key="2">
    <source>
        <dbReference type="ARBA" id="ARBA00022801"/>
    </source>
</evidence>
<dbReference type="EMBL" id="KP262466">
    <property type="protein sequence ID" value="AJD73979.1"/>
    <property type="molecule type" value="Genomic_DNA"/>
</dbReference>
<proteinExistence type="inferred from homology"/>
<dbReference type="InterPro" id="IPR008928">
    <property type="entry name" value="6-hairpin_glycosidase_sf"/>
</dbReference>
<dbReference type="PRINTS" id="PR00735">
    <property type="entry name" value="GLHYDRLASE8"/>
</dbReference>
<accession>A0A0B4ZPB5</accession>
<protein>
    <submittedName>
        <fullName evidence="4">Putative cellulase</fullName>
    </submittedName>
</protein>
<dbReference type="GO" id="GO:0005975">
    <property type="term" value="P:carbohydrate metabolic process"/>
    <property type="evidence" value="ECO:0007669"/>
    <property type="project" value="InterPro"/>
</dbReference>
<dbReference type="InterPro" id="IPR002037">
    <property type="entry name" value="Glyco_hydro_8"/>
</dbReference>
<reference evidence="4" key="1">
    <citation type="submission" date="2014-12" db="EMBL/GenBank/DDBJ databases">
        <title>Screening of lipase, protease and cellulase gene production in a fosmid metagenomic library from Lake Elementaita.</title>
        <authorList>
            <person name="Akanga J.O."/>
            <person name="Boga H.I."/>
            <person name="Klenk H.-P."/>
        </authorList>
    </citation>
    <scope>NUCLEOTIDE SEQUENCE</scope>
</reference>
<dbReference type="AlphaFoldDB" id="A0A0B4ZPB5"/>
<keyword evidence="3" id="KW-0326">Glycosidase</keyword>
<dbReference type="GO" id="GO:0004553">
    <property type="term" value="F:hydrolase activity, hydrolyzing O-glycosyl compounds"/>
    <property type="evidence" value="ECO:0007669"/>
    <property type="project" value="InterPro"/>
</dbReference>
<dbReference type="Gene3D" id="1.50.10.10">
    <property type="match status" value="1"/>
</dbReference>
<dbReference type="Pfam" id="PF01270">
    <property type="entry name" value="Glyco_hydro_8"/>
    <property type="match status" value="1"/>
</dbReference>
<sequence>MNRRRFLSCLCGAPALGAASLAASGLPSPAAGQMLFMTSDLSRTAAPVWQAWKAGYLQPDGRVVDRLQQNSSHSEGQGYGMVLAVEFDDREAFAAMFDWTERHLALRSDALLAWRYLPDAGERVPDRNNASDGDLFYAWALMRAARRFTDRRYLERATDIAQALAAHCIRPSPEDPARLLLLPAVQGFVHDRRVTVNPSYLMPLAMNELAAATGVQELAQCARDGEALLARLAQDGLVPDWVAISPDGIAPAHDFSQNAGYEAMRVPLFLLWSGLATHPAITQMQRVYEQTVRPGAAVPTVIEPTSGVVIEGSDDPGYRALAATITCAGRGGEAGSDMPAFDPRQPYYPATLQMFAMIAVNEVVQQCIPI</sequence>
<evidence type="ECO:0000256" key="1">
    <source>
        <dbReference type="ARBA" id="ARBA00009209"/>
    </source>
</evidence>
<keyword evidence="2" id="KW-0378">Hydrolase</keyword>
<evidence type="ECO:0000313" key="4">
    <source>
        <dbReference type="EMBL" id="AJD73979.1"/>
    </source>
</evidence>